<proteinExistence type="predicted"/>
<evidence type="ECO:0000259" key="1">
    <source>
        <dbReference type="Pfam" id="PF09423"/>
    </source>
</evidence>
<evidence type="ECO:0000313" key="2">
    <source>
        <dbReference type="EMBL" id="MDN5213253.1"/>
    </source>
</evidence>
<evidence type="ECO:0000313" key="3">
    <source>
        <dbReference type="Proteomes" id="UP001172083"/>
    </source>
</evidence>
<comment type="caution">
    <text evidence="2">The sequence shown here is derived from an EMBL/GenBank/DDBJ whole genome shotgun (WGS) entry which is preliminary data.</text>
</comment>
<dbReference type="RefSeq" id="WP_346758592.1">
    <property type="nucleotide sequence ID" value="NZ_JAUJEB010000002.1"/>
</dbReference>
<dbReference type="InterPro" id="IPR018946">
    <property type="entry name" value="PhoD-like_MPP"/>
</dbReference>
<keyword evidence="3" id="KW-1185">Reference proteome</keyword>
<dbReference type="PANTHER" id="PTHR33987:SF1">
    <property type="entry name" value="CALCINEURIN-LIKE METALLO-PHOSPHOESTERASE SUPERFAMILY PROTEIN"/>
    <property type="match status" value="1"/>
</dbReference>
<dbReference type="Gene3D" id="3.60.21.70">
    <property type="entry name" value="PhoD-like phosphatase"/>
    <property type="match status" value="1"/>
</dbReference>
<dbReference type="InterPro" id="IPR029052">
    <property type="entry name" value="Metallo-depent_PP-like"/>
</dbReference>
<name>A0ABT8L682_9BACT</name>
<dbReference type="SUPFAM" id="SSF56300">
    <property type="entry name" value="Metallo-dependent phosphatases"/>
    <property type="match status" value="1"/>
</dbReference>
<reference evidence="2" key="1">
    <citation type="submission" date="2023-06" db="EMBL/GenBank/DDBJ databases">
        <title>Genomic of Agaribacillus aureum.</title>
        <authorList>
            <person name="Wang G."/>
        </authorList>
    </citation>
    <scope>NUCLEOTIDE SEQUENCE</scope>
    <source>
        <strain evidence="2">BMA12</strain>
    </source>
</reference>
<dbReference type="PANTHER" id="PTHR33987">
    <property type="entry name" value="CALCINEURIN-LIKE METALLO-PHOSPHOESTERASE SUPERFAMILY PROTEIN"/>
    <property type="match status" value="1"/>
</dbReference>
<organism evidence="2 3">
    <name type="scientific">Agaribacillus aureus</name>
    <dbReference type="NCBI Taxonomy" id="3051825"/>
    <lineage>
        <taxon>Bacteria</taxon>
        <taxon>Pseudomonadati</taxon>
        <taxon>Bacteroidota</taxon>
        <taxon>Cytophagia</taxon>
        <taxon>Cytophagales</taxon>
        <taxon>Splendidivirgaceae</taxon>
        <taxon>Agaribacillus</taxon>
    </lineage>
</organism>
<gene>
    <name evidence="2" type="ORF">QQ020_14385</name>
</gene>
<feature type="domain" description="PhoD-like phosphatase metallophosphatase" evidence="1">
    <location>
        <begin position="5"/>
        <end position="229"/>
    </location>
</feature>
<protein>
    <submittedName>
        <fullName evidence="2">Alkaline phosphatase D family protein</fullName>
    </submittedName>
</protein>
<dbReference type="Proteomes" id="UP001172083">
    <property type="component" value="Unassembled WGS sequence"/>
</dbReference>
<dbReference type="EMBL" id="JAUJEB010000002">
    <property type="protein sequence ID" value="MDN5213253.1"/>
    <property type="molecule type" value="Genomic_DNA"/>
</dbReference>
<sequence>MTKIAIASCCKIEGKYHVKNQTAWREIEDETPDILLLLGDNVYMKQSRPRWNFPHLEEQYKKQFKEPHFYSLINKVPFMATWDDHDFGPNNSRGATSDGIKGGRRDKSRKLFHKYMKDSINDNRPEVYCTHIINNIKIIMLDVRYYRNAAGRRNSTILGDNQEKWLKKELDHKHKFTIVCSGVGFGEKNRGNRDDWSAYEYASKRLEAELNKIPKLFFVAGDIHSNKFKKHGKFYEVHSSGVGRKHRGDRKPLNNYGIIDYGSNSVKISLKGRNKINKEIRISDWKLI</sequence>
<dbReference type="InterPro" id="IPR038607">
    <property type="entry name" value="PhoD-like_sf"/>
</dbReference>
<dbReference type="Pfam" id="PF09423">
    <property type="entry name" value="PhoD"/>
    <property type="match status" value="1"/>
</dbReference>
<accession>A0ABT8L682</accession>